<evidence type="ECO:0000313" key="7">
    <source>
        <dbReference type="EMBL" id="WPC72259.1"/>
    </source>
</evidence>
<comment type="similarity">
    <text evidence="2">Belongs to the UPF0014 family.</text>
</comment>
<keyword evidence="5 6" id="KW-0472">Membrane</keyword>
<feature type="transmembrane region" description="Helical" evidence="6">
    <location>
        <begin position="64"/>
        <end position="83"/>
    </location>
</feature>
<protein>
    <submittedName>
        <fullName evidence="7">ABC transporter permease</fullName>
    </submittedName>
</protein>
<dbReference type="Pfam" id="PF03649">
    <property type="entry name" value="UPF0014"/>
    <property type="match status" value="1"/>
</dbReference>
<accession>A0ABZ0Q784</accession>
<proteinExistence type="inferred from homology"/>
<dbReference type="RefSeq" id="WP_261895796.1">
    <property type="nucleotide sequence ID" value="NZ_AP024895.1"/>
</dbReference>
<evidence type="ECO:0000313" key="8">
    <source>
        <dbReference type="Proteomes" id="UP001304071"/>
    </source>
</evidence>
<keyword evidence="4 6" id="KW-1133">Transmembrane helix</keyword>
<gene>
    <name evidence="7" type="ORF">R8Z52_08910</name>
</gene>
<reference evidence="7 8" key="1">
    <citation type="submission" date="2023-11" db="EMBL/GenBank/DDBJ databases">
        <title>Plant-associative lifestyle of Vibrio porteresiae and its evolutionary dynamics.</title>
        <authorList>
            <person name="Rameshkumar N."/>
            <person name="Kirti K."/>
        </authorList>
    </citation>
    <scope>NUCLEOTIDE SEQUENCE [LARGE SCALE GENOMIC DNA]</scope>
    <source>
        <strain evidence="7 8">MSSRF30</strain>
    </source>
</reference>
<dbReference type="InterPro" id="IPR005226">
    <property type="entry name" value="UPF0014_fam"/>
</dbReference>
<dbReference type="PANTHER" id="PTHR30028">
    <property type="entry name" value="UPF0014 INNER MEMBRANE PROTEIN YBBM-RELATED"/>
    <property type="match status" value="1"/>
</dbReference>
<evidence type="ECO:0000256" key="1">
    <source>
        <dbReference type="ARBA" id="ARBA00004141"/>
    </source>
</evidence>
<name>A0ABZ0Q784_9VIBR</name>
<feature type="transmembrane region" description="Helical" evidence="6">
    <location>
        <begin position="6"/>
        <end position="25"/>
    </location>
</feature>
<evidence type="ECO:0000256" key="5">
    <source>
        <dbReference type="ARBA" id="ARBA00023136"/>
    </source>
</evidence>
<evidence type="ECO:0000256" key="3">
    <source>
        <dbReference type="ARBA" id="ARBA00022692"/>
    </source>
</evidence>
<evidence type="ECO:0000256" key="6">
    <source>
        <dbReference type="SAM" id="Phobius"/>
    </source>
</evidence>
<dbReference type="EMBL" id="CP138203">
    <property type="protein sequence ID" value="WPC72259.1"/>
    <property type="molecule type" value="Genomic_DNA"/>
</dbReference>
<dbReference type="Proteomes" id="UP001304071">
    <property type="component" value="Chromosome 1"/>
</dbReference>
<sequence length="266" mass="29249">MNEALDISWLQLLAFSLILLVPLAINHYHRLDQGKDILISVGRMALQLLLVGSYLQYLFNLNSLLVNIIWLLLMLVIGASSVLSKTHLPKKVLLLPIALGIGIGLFPVLLILCLAVVRPTPLYNAQYMIPLAGMLLGNTLSSNIIALQNLFTCYRERKDQYEAAIALGASPRYASRQFVQEALRKASAPLLASMATIGLVTLPGMMTGQILGGSSPMIAIKYQLMIMMAIFVTMNISLVCSIHFTLGKVLSREGRVLVQFIDKDKL</sequence>
<keyword evidence="8" id="KW-1185">Reference proteome</keyword>
<feature type="transmembrane region" description="Helical" evidence="6">
    <location>
        <begin position="190"/>
        <end position="212"/>
    </location>
</feature>
<feature type="transmembrane region" description="Helical" evidence="6">
    <location>
        <begin position="224"/>
        <end position="246"/>
    </location>
</feature>
<evidence type="ECO:0000256" key="2">
    <source>
        <dbReference type="ARBA" id="ARBA00005268"/>
    </source>
</evidence>
<feature type="transmembrane region" description="Helical" evidence="6">
    <location>
        <begin position="129"/>
        <end position="151"/>
    </location>
</feature>
<keyword evidence="3 6" id="KW-0812">Transmembrane</keyword>
<evidence type="ECO:0000256" key="4">
    <source>
        <dbReference type="ARBA" id="ARBA00022989"/>
    </source>
</evidence>
<feature type="transmembrane region" description="Helical" evidence="6">
    <location>
        <begin position="92"/>
        <end position="117"/>
    </location>
</feature>
<dbReference type="PANTHER" id="PTHR30028:SF0">
    <property type="entry name" value="PROTEIN ALUMINUM SENSITIVE 3"/>
    <property type="match status" value="1"/>
</dbReference>
<comment type="subcellular location">
    <subcellularLocation>
        <location evidence="1">Membrane</location>
        <topology evidence="1">Multi-pass membrane protein</topology>
    </subcellularLocation>
</comment>
<organism evidence="7 8">
    <name type="scientific">Vibrio porteresiae DSM 19223</name>
    <dbReference type="NCBI Taxonomy" id="1123496"/>
    <lineage>
        <taxon>Bacteria</taxon>
        <taxon>Pseudomonadati</taxon>
        <taxon>Pseudomonadota</taxon>
        <taxon>Gammaproteobacteria</taxon>
        <taxon>Vibrionales</taxon>
        <taxon>Vibrionaceae</taxon>
        <taxon>Vibrio</taxon>
    </lineage>
</organism>